<evidence type="ECO:0000313" key="4">
    <source>
        <dbReference type="Proteomes" id="UP001176521"/>
    </source>
</evidence>
<dbReference type="Gene3D" id="2.170.270.10">
    <property type="entry name" value="SET domain"/>
    <property type="match status" value="1"/>
</dbReference>
<dbReference type="Pfam" id="PF00856">
    <property type="entry name" value="SET"/>
    <property type="match status" value="1"/>
</dbReference>
<dbReference type="Proteomes" id="UP001176521">
    <property type="component" value="Unassembled WGS sequence"/>
</dbReference>
<sequence length="305" mass="32171">MPKATKDVKKRQGSLNPASNATRPRLTSTGKPSTAADKGKRKTDVIIAAERSKSSAEARTPSGPGKQDRQPANWPAGVAYLPDRCQPSALLPPHLAAAFCVPFPASTDTSAAASASSSSSISPLKDLVIRRITHDTPFQPHPLLQNKHHPALGQYGLFATRELPARTLVCPYLGVVHTEAETDEGSEYDAKVWAKVGGVPGVEGEDVGLGIDATHAGNLARFVNDFRGITQRANVTFEDWPTPASDESDNVDAAAGHAHPRGLALFTGAAGVPAGAELCVSYGKSFWEARGVLPISSHPKPPWPT</sequence>
<feature type="domain" description="SET" evidence="2">
    <location>
        <begin position="125"/>
        <end position="283"/>
    </location>
</feature>
<dbReference type="PROSITE" id="PS50280">
    <property type="entry name" value="SET"/>
    <property type="match status" value="1"/>
</dbReference>
<dbReference type="SUPFAM" id="SSF82199">
    <property type="entry name" value="SET domain"/>
    <property type="match status" value="1"/>
</dbReference>
<evidence type="ECO:0000259" key="2">
    <source>
        <dbReference type="PROSITE" id="PS50280"/>
    </source>
</evidence>
<dbReference type="AlphaFoldDB" id="A0AAN6JHD7"/>
<accession>A0AAN6JHD7</accession>
<keyword evidence="4" id="KW-1185">Reference proteome</keyword>
<proteinExistence type="predicted"/>
<feature type="compositionally biased region" description="Polar residues" evidence="1">
    <location>
        <begin position="13"/>
        <end position="32"/>
    </location>
</feature>
<dbReference type="EMBL" id="JAPDMQ010000668">
    <property type="protein sequence ID" value="KAK0521478.1"/>
    <property type="molecule type" value="Genomic_DNA"/>
</dbReference>
<dbReference type="InterPro" id="IPR001214">
    <property type="entry name" value="SET_dom"/>
</dbReference>
<gene>
    <name evidence="3" type="ORF">OC842_006768</name>
</gene>
<evidence type="ECO:0000256" key="1">
    <source>
        <dbReference type="SAM" id="MobiDB-lite"/>
    </source>
</evidence>
<dbReference type="InterPro" id="IPR046341">
    <property type="entry name" value="SET_dom_sf"/>
</dbReference>
<evidence type="ECO:0000313" key="3">
    <source>
        <dbReference type="EMBL" id="KAK0521478.1"/>
    </source>
</evidence>
<organism evidence="3 4">
    <name type="scientific">Tilletia horrida</name>
    <dbReference type="NCBI Taxonomy" id="155126"/>
    <lineage>
        <taxon>Eukaryota</taxon>
        <taxon>Fungi</taxon>
        <taxon>Dikarya</taxon>
        <taxon>Basidiomycota</taxon>
        <taxon>Ustilaginomycotina</taxon>
        <taxon>Exobasidiomycetes</taxon>
        <taxon>Tilletiales</taxon>
        <taxon>Tilletiaceae</taxon>
        <taxon>Tilletia</taxon>
    </lineage>
</organism>
<comment type="caution">
    <text evidence="3">The sequence shown here is derived from an EMBL/GenBank/DDBJ whole genome shotgun (WGS) entry which is preliminary data.</text>
</comment>
<protein>
    <recommendedName>
        <fullName evidence="2">SET domain-containing protein</fullName>
    </recommendedName>
</protein>
<name>A0AAN6JHD7_9BASI</name>
<feature type="region of interest" description="Disordered" evidence="1">
    <location>
        <begin position="1"/>
        <end position="75"/>
    </location>
</feature>
<reference evidence="3" key="1">
    <citation type="journal article" date="2023" name="PhytoFront">
        <title>Draft Genome Resources of Seven Strains of Tilletia horrida, Causal Agent of Kernel Smut of Rice.</title>
        <authorList>
            <person name="Khanal S."/>
            <person name="Antony Babu S."/>
            <person name="Zhou X.G."/>
        </authorList>
    </citation>
    <scope>NUCLEOTIDE SEQUENCE</scope>
    <source>
        <strain evidence="3">TX3</strain>
    </source>
</reference>